<evidence type="ECO:0000313" key="2">
    <source>
        <dbReference type="EMBL" id="KAK7325338.1"/>
    </source>
</evidence>
<feature type="compositionally biased region" description="Pro residues" evidence="1">
    <location>
        <begin position="88"/>
        <end position="99"/>
    </location>
</feature>
<dbReference type="PANTHER" id="PTHR33972:SF25">
    <property type="entry name" value="GENOME ASSEMBLY, CHROMOSOME: A06"/>
    <property type="match status" value="1"/>
</dbReference>
<organism evidence="2 3">
    <name type="scientific">Canavalia gladiata</name>
    <name type="common">Sword bean</name>
    <name type="synonym">Dolichos gladiatus</name>
    <dbReference type="NCBI Taxonomy" id="3824"/>
    <lineage>
        <taxon>Eukaryota</taxon>
        <taxon>Viridiplantae</taxon>
        <taxon>Streptophyta</taxon>
        <taxon>Embryophyta</taxon>
        <taxon>Tracheophyta</taxon>
        <taxon>Spermatophyta</taxon>
        <taxon>Magnoliopsida</taxon>
        <taxon>eudicotyledons</taxon>
        <taxon>Gunneridae</taxon>
        <taxon>Pentapetalae</taxon>
        <taxon>rosids</taxon>
        <taxon>fabids</taxon>
        <taxon>Fabales</taxon>
        <taxon>Fabaceae</taxon>
        <taxon>Papilionoideae</taxon>
        <taxon>50 kb inversion clade</taxon>
        <taxon>NPAAA clade</taxon>
        <taxon>indigoferoid/millettioid clade</taxon>
        <taxon>Phaseoleae</taxon>
        <taxon>Canavalia</taxon>
    </lineage>
</organism>
<accession>A0AAN9QBR6</accession>
<evidence type="ECO:0000313" key="3">
    <source>
        <dbReference type="Proteomes" id="UP001367508"/>
    </source>
</evidence>
<evidence type="ECO:0000256" key="1">
    <source>
        <dbReference type="SAM" id="MobiDB-lite"/>
    </source>
</evidence>
<name>A0AAN9QBR6_CANGL</name>
<reference evidence="2 3" key="1">
    <citation type="submission" date="2024-01" db="EMBL/GenBank/DDBJ databases">
        <title>The genomes of 5 underutilized Papilionoideae crops provide insights into root nodulation and disease resistanc.</title>
        <authorList>
            <person name="Jiang F."/>
        </authorList>
    </citation>
    <scope>NUCLEOTIDE SEQUENCE [LARGE SCALE GENOMIC DNA]</scope>
    <source>
        <strain evidence="2">LVBAO_FW01</strain>
        <tissue evidence="2">Leaves</tissue>
    </source>
</reference>
<feature type="region of interest" description="Disordered" evidence="1">
    <location>
        <begin position="83"/>
        <end position="138"/>
    </location>
</feature>
<gene>
    <name evidence="2" type="ORF">VNO77_29500</name>
</gene>
<comment type="caution">
    <text evidence="2">The sequence shown here is derived from an EMBL/GenBank/DDBJ whole genome shotgun (WGS) entry which is preliminary data.</text>
</comment>
<keyword evidence="3" id="KW-1185">Reference proteome</keyword>
<protein>
    <submittedName>
        <fullName evidence="2">Uncharacterized protein</fullName>
    </submittedName>
</protein>
<proteinExistence type="predicted"/>
<dbReference type="PANTHER" id="PTHR33972">
    <property type="entry name" value="EXPRESSED PROTEIN"/>
    <property type="match status" value="1"/>
</dbReference>
<dbReference type="AlphaFoldDB" id="A0AAN9QBR6"/>
<dbReference type="EMBL" id="JAYMYQ010000006">
    <property type="protein sequence ID" value="KAK7325338.1"/>
    <property type="molecule type" value="Genomic_DNA"/>
</dbReference>
<sequence length="138" mass="15184">MARIRGSITLTLGGSPWSRMVNRRSQSSSTSDPLIRKLEDAIHCIVVRRSAPDWLPFLPGASYWVPPPPPHSSNALAQLLHDLANPNPITPPPPPPPPHQSMLPAWPSSSYFIQGAAPHPLDSNSHSQDEHDEEEELE</sequence>
<dbReference type="Proteomes" id="UP001367508">
    <property type="component" value="Unassembled WGS sequence"/>
</dbReference>